<organism evidence="1 2">
    <name type="scientific">Artomyces pyxidatus</name>
    <dbReference type="NCBI Taxonomy" id="48021"/>
    <lineage>
        <taxon>Eukaryota</taxon>
        <taxon>Fungi</taxon>
        <taxon>Dikarya</taxon>
        <taxon>Basidiomycota</taxon>
        <taxon>Agaricomycotina</taxon>
        <taxon>Agaricomycetes</taxon>
        <taxon>Russulales</taxon>
        <taxon>Auriscalpiaceae</taxon>
        <taxon>Artomyces</taxon>
    </lineage>
</organism>
<accession>A0ACB8SWR4</accession>
<comment type="caution">
    <text evidence="1">The sequence shown here is derived from an EMBL/GenBank/DDBJ whole genome shotgun (WGS) entry which is preliminary data.</text>
</comment>
<protein>
    <submittedName>
        <fullName evidence="1">Uncharacterized protein</fullName>
    </submittedName>
</protein>
<sequence>MAYLETKPTNGSYDQSLLAAVPDPTRAEKQEGYNVDLLEEGHPRAATPPVAPVSEHSTHAPLAAQRADTLPAHVSPVKLPWYHTKYGIIGIVVALLVVIGAVVGGAVGGTRHHKSNTAASGASGNGQGVASTGQGIGTVNGGGIGTATPSTTSSAGNGGQAEVAARWALPTPFAAS</sequence>
<gene>
    <name evidence="1" type="ORF">BV25DRAFT_1993147</name>
</gene>
<reference evidence="1" key="1">
    <citation type="submission" date="2021-03" db="EMBL/GenBank/DDBJ databases">
        <authorList>
            <consortium name="DOE Joint Genome Institute"/>
            <person name="Ahrendt S."/>
            <person name="Looney B.P."/>
            <person name="Miyauchi S."/>
            <person name="Morin E."/>
            <person name="Drula E."/>
            <person name="Courty P.E."/>
            <person name="Chicoki N."/>
            <person name="Fauchery L."/>
            <person name="Kohler A."/>
            <person name="Kuo A."/>
            <person name="Labutti K."/>
            <person name="Pangilinan J."/>
            <person name="Lipzen A."/>
            <person name="Riley R."/>
            <person name="Andreopoulos W."/>
            <person name="He G."/>
            <person name="Johnson J."/>
            <person name="Barry K.W."/>
            <person name="Grigoriev I.V."/>
            <person name="Nagy L."/>
            <person name="Hibbett D."/>
            <person name="Henrissat B."/>
            <person name="Matheny P.B."/>
            <person name="Labbe J."/>
            <person name="Martin F."/>
        </authorList>
    </citation>
    <scope>NUCLEOTIDE SEQUENCE</scope>
    <source>
        <strain evidence="1">HHB10654</strain>
    </source>
</reference>
<name>A0ACB8SWR4_9AGAM</name>
<evidence type="ECO:0000313" key="1">
    <source>
        <dbReference type="EMBL" id="KAI0060126.1"/>
    </source>
</evidence>
<keyword evidence="2" id="KW-1185">Reference proteome</keyword>
<reference evidence="1" key="2">
    <citation type="journal article" date="2022" name="New Phytol.">
        <title>Evolutionary transition to the ectomycorrhizal habit in the genomes of a hyperdiverse lineage of mushroom-forming fungi.</title>
        <authorList>
            <person name="Looney B."/>
            <person name="Miyauchi S."/>
            <person name="Morin E."/>
            <person name="Drula E."/>
            <person name="Courty P.E."/>
            <person name="Kohler A."/>
            <person name="Kuo A."/>
            <person name="LaButti K."/>
            <person name="Pangilinan J."/>
            <person name="Lipzen A."/>
            <person name="Riley R."/>
            <person name="Andreopoulos W."/>
            <person name="He G."/>
            <person name="Johnson J."/>
            <person name="Nolan M."/>
            <person name="Tritt A."/>
            <person name="Barry K.W."/>
            <person name="Grigoriev I.V."/>
            <person name="Nagy L.G."/>
            <person name="Hibbett D."/>
            <person name="Henrissat B."/>
            <person name="Matheny P.B."/>
            <person name="Labbe J."/>
            <person name="Martin F.M."/>
        </authorList>
    </citation>
    <scope>NUCLEOTIDE SEQUENCE</scope>
    <source>
        <strain evidence="1">HHB10654</strain>
    </source>
</reference>
<evidence type="ECO:0000313" key="2">
    <source>
        <dbReference type="Proteomes" id="UP000814140"/>
    </source>
</evidence>
<proteinExistence type="predicted"/>
<dbReference type="EMBL" id="MU277221">
    <property type="protein sequence ID" value="KAI0060126.1"/>
    <property type="molecule type" value="Genomic_DNA"/>
</dbReference>
<dbReference type="Proteomes" id="UP000814140">
    <property type="component" value="Unassembled WGS sequence"/>
</dbReference>